<name>A0A0G4P6I5_PENC3</name>
<dbReference type="InterPro" id="IPR050121">
    <property type="entry name" value="Cytochrome_P450_monoxygenase"/>
</dbReference>
<dbReference type="PANTHER" id="PTHR24305">
    <property type="entry name" value="CYTOCHROME P450"/>
    <property type="match status" value="1"/>
</dbReference>
<evidence type="ECO:0000313" key="5">
    <source>
        <dbReference type="EMBL" id="CRL21941.1"/>
    </source>
</evidence>
<comment type="similarity">
    <text evidence="2">Belongs to the cytochrome P450 family.</text>
</comment>
<evidence type="ECO:0000256" key="2">
    <source>
        <dbReference type="ARBA" id="ARBA00010617"/>
    </source>
</evidence>
<dbReference type="GO" id="GO:0016705">
    <property type="term" value="F:oxidoreductase activity, acting on paired donors, with incorporation or reduction of molecular oxygen"/>
    <property type="evidence" value="ECO:0007669"/>
    <property type="project" value="InterPro"/>
</dbReference>
<dbReference type="Pfam" id="PF00067">
    <property type="entry name" value="p450"/>
    <property type="match status" value="2"/>
</dbReference>
<dbReference type="GO" id="GO:0043386">
    <property type="term" value="P:mycotoxin biosynthetic process"/>
    <property type="evidence" value="ECO:0007669"/>
    <property type="project" value="UniProtKB-ARBA"/>
</dbReference>
<evidence type="ECO:0000256" key="3">
    <source>
        <dbReference type="ARBA" id="ARBA00022723"/>
    </source>
</evidence>
<dbReference type="AlphaFoldDB" id="A0A0G4P6I5"/>
<protein>
    <submittedName>
        <fullName evidence="5">Cytochrome P450</fullName>
    </submittedName>
</protein>
<dbReference type="STRING" id="1429867.A0A0G4P6I5"/>
<dbReference type="InterPro" id="IPR036396">
    <property type="entry name" value="Cyt_P450_sf"/>
</dbReference>
<proteinExistence type="inferred from homology"/>
<accession>A0A0G4P6I5</accession>
<evidence type="ECO:0000256" key="4">
    <source>
        <dbReference type="ARBA" id="ARBA00023004"/>
    </source>
</evidence>
<keyword evidence="4" id="KW-0408">Iron</keyword>
<dbReference type="Proteomes" id="UP000053732">
    <property type="component" value="Unassembled WGS sequence"/>
</dbReference>
<keyword evidence="3" id="KW-0479">Metal-binding</keyword>
<dbReference type="InterPro" id="IPR001128">
    <property type="entry name" value="Cyt_P450"/>
</dbReference>
<dbReference type="GO" id="GO:0004497">
    <property type="term" value="F:monooxygenase activity"/>
    <property type="evidence" value="ECO:0007669"/>
    <property type="project" value="InterPro"/>
</dbReference>
<evidence type="ECO:0000256" key="1">
    <source>
        <dbReference type="ARBA" id="ARBA00001971"/>
    </source>
</evidence>
<gene>
    <name evidence="5" type="ORF">PCAMFM013_S006g000481</name>
</gene>
<dbReference type="GO" id="GO:0020037">
    <property type="term" value="F:heme binding"/>
    <property type="evidence" value="ECO:0007669"/>
    <property type="project" value="InterPro"/>
</dbReference>
<sequence>MAQETVARLKAHWTLVLLSTVIVYNNKSHNEDIQLHRKYGNIVRLAPNPLSIADPAEINQIYGIGTRFYKSRFYNLSTTYDDEGLVPDTFVLTDKSLHTRMKRNASNAYSTNGLVQMESWIDPVTERLLSKLQRQAGKPIEMSSVLKDYAMDAIFAVTFGRDFNYIEKGDVLKMYGILENLADYMAIRFLLNQAKDPSSINDREIMTHAFGNISAGSDTTAIALRSILYHVLKDRRVYNKIYDELCVLEAPVQFTDANKLHDLVKLYGITRRAISI</sequence>
<comment type="cofactor">
    <cofactor evidence="1">
        <name>heme</name>
        <dbReference type="ChEBI" id="CHEBI:30413"/>
    </cofactor>
</comment>
<dbReference type="GO" id="GO:0005506">
    <property type="term" value="F:iron ion binding"/>
    <property type="evidence" value="ECO:0007669"/>
    <property type="project" value="InterPro"/>
</dbReference>
<dbReference type="EMBL" id="HG793139">
    <property type="protein sequence ID" value="CRL21941.1"/>
    <property type="molecule type" value="Genomic_DNA"/>
</dbReference>
<reference evidence="5 6" key="1">
    <citation type="journal article" date="2014" name="Nat. Commun.">
        <title>Multiple recent horizontal transfers of a large genomic region in cheese making fungi.</title>
        <authorList>
            <person name="Cheeseman K."/>
            <person name="Ropars J."/>
            <person name="Renault P."/>
            <person name="Dupont J."/>
            <person name="Gouzy J."/>
            <person name="Branca A."/>
            <person name="Abraham A.L."/>
            <person name="Ceppi M."/>
            <person name="Conseiller E."/>
            <person name="Debuchy R."/>
            <person name="Malagnac F."/>
            <person name="Goarin A."/>
            <person name="Silar P."/>
            <person name="Lacoste S."/>
            <person name="Sallet E."/>
            <person name="Bensimon A."/>
            <person name="Giraud T."/>
            <person name="Brygoo Y."/>
        </authorList>
    </citation>
    <scope>NUCLEOTIDE SEQUENCE [LARGE SCALE GENOMIC DNA]</scope>
    <source>
        <strain evidence="6">FM 013</strain>
    </source>
</reference>
<keyword evidence="6" id="KW-1185">Reference proteome</keyword>
<dbReference type="Gene3D" id="1.10.630.10">
    <property type="entry name" value="Cytochrome P450"/>
    <property type="match status" value="2"/>
</dbReference>
<evidence type="ECO:0000313" key="6">
    <source>
        <dbReference type="Proteomes" id="UP000053732"/>
    </source>
</evidence>
<dbReference type="PANTHER" id="PTHR24305:SF232">
    <property type="entry name" value="P450, PUTATIVE (EUROFUNG)-RELATED"/>
    <property type="match status" value="1"/>
</dbReference>
<dbReference type="SUPFAM" id="SSF48264">
    <property type="entry name" value="Cytochrome P450"/>
    <property type="match status" value="1"/>
</dbReference>
<organism evidence="5 6">
    <name type="scientific">Penicillium camemberti (strain FM 013)</name>
    <dbReference type="NCBI Taxonomy" id="1429867"/>
    <lineage>
        <taxon>Eukaryota</taxon>
        <taxon>Fungi</taxon>
        <taxon>Dikarya</taxon>
        <taxon>Ascomycota</taxon>
        <taxon>Pezizomycotina</taxon>
        <taxon>Eurotiomycetes</taxon>
        <taxon>Eurotiomycetidae</taxon>
        <taxon>Eurotiales</taxon>
        <taxon>Aspergillaceae</taxon>
        <taxon>Penicillium</taxon>
    </lineage>
</organism>